<protein>
    <submittedName>
        <fullName evidence="3">N-acetylmuramoyl-L-alanine amidase</fullName>
        <ecNumber evidence="3">3.5.1.28</ecNumber>
    </submittedName>
</protein>
<evidence type="ECO:0000313" key="3">
    <source>
        <dbReference type="EMBL" id="MDT9591894.1"/>
    </source>
</evidence>
<comment type="caution">
    <text evidence="3">The sequence shown here is derived from an EMBL/GenBank/DDBJ whole genome shotgun (WGS) entry which is preliminary data.</text>
</comment>
<accession>A0ABU3PRP0</accession>
<dbReference type="InterPro" id="IPR002502">
    <property type="entry name" value="Amidase_domain"/>
</dbReference>
<dbReference type="PANTHER" id="PTHR11022">
    <property type="entry name" value="PEPTIDOGLYCAN RECOGNITION PROTEIN"/>
    <property type="match status" value="1"/>
</dbReference>
<evidence type="ECO:0000259" key="2">
    <source>
        <dbReference type="SMART" id="SM00701"/>
    </source>
</evidence>
<dbReference type="EMBL" id="JAVYII010000001">
    <property type="protein sequence ID" value="MDT9591894.1"/>
    <property type="molecule type" value="Genomic_DNA"/>
</dbReference>
<dbReference type="InterPro" id="IPR006311">
    <property type="entry name" value="TAT_signal"/>
</dbReference>
<feature type="domain" description="Peptidoglycan recognition protein family" evidence="2">
    <location>
        <begin position="194"/>
        <end position="334"/>
    </location>
</feature>
<dbReference type="Pfam" id="PF01510">
    <property type="entry name" value="Amidase_2"/>
    <property type="match status" value="1"/>
</dbReference>
<dbReference type="SUPFAM" id="SSF55846">
    <property type="entry name" value="N-acetylmuramoyl-L-alanine amidase-like"/>
    <property type="match status" value="1"/>
</dbReference>
<dbReference type="Proteomes" id="UP001268542">
    <property type="component" value="Unassembled WGS sequence"/>
</dbReference>
<dbReference type="EC" id="3.5.1.28" evidence="3"/>
<dbReference type="InterPro" id="IPR015510">
    <property type="entry name" value="PGRP"/>
</dbReference>
<dbReference type="RefSeq" id="WP_315730961.1">
    <property type="nucleotide sequence ID" value="NZ_JAVYII010000001.1"/>
</dbReference>
<comment type="similarity">
    <text evidence="1">Belongs to the N-acetylmuramoyl-L-alanine amidase 2 family.</text>
</comment>
<proteinExistence type="inferred from homology"/>
<dbReference type="PROSITE" id="PS51318">
    <property type="entry name" value="TAT"/>
    <property type="match status" value="1"/>
</dbReference>
<reference evidence="3 4" key="1">
    <citation type="submission" date="2023-08" db="EMBL/GenBank/DDBJ databases">
        <title>Nocardioides seae sp. nov., a bacterium isolated from a soil.</title>
        <authorList>
            <person name="Wang X."/>
        </authorList>
    </citation>
    <scope>NUCLEOTIDE SEQUENCE [LARGE SCALE GENOMIC DNA]</scope>
    <source>
        <strain evidence="3 4">YZH12</strain>
    </source>
</reference>
<keyword evidence="4" id="KW-1185">Reference proteome</keyword>
<name>A0ABU3PRP0_9ACTN</name>
<keyword evidence="3" id="KW-0378">Hydrolase</keyword>
<dbReference type="InterPro" id="IPR006619">
    <property type="entry name" value="PGRP_domain_met/bac"/>
</dbReference>
<dbReference type="Gene3D" id="3.40.80.10">
    <property type="entry name" value="Peptidoglycan recognition protein-like"/>
    <property type="match status" value="1"/>
</dbReference>
<evidence type="ECO:0000313" key="4">
    <source>
        <dbReference type="Proteomes" id="UP001268542"/>
    </source>
</evidence>
<dbReference type="SMART" id="SM00701">
    <property type="entry name" value="PGRP"/>
    <property type="match status" value="1"/>
</dbReference>
<dbReference type="InterPro" id="IPR036505">
    <property type="entry name" value="Amidase/PGRP_sf"/>
</dbReference>
<dbReference type="GO" id="GO:0008745">
    <property type="term" value="F:N-acetylmuramoyl-L-alanine amidase activity"/>
    <property type="evidence" value="ECO:0007669"/>
    <property type="project" value="UniProtKB-EC"/>
</dbReference>
<dbReference type="PANTHER" id="PTHR11022:SF41">
    <property type="entry name" value="PEPTIDOGLYCAN-RECOGNITION PROTEIN LC-RELATED"/>
    <property type="match status" value="1"/>
</dbReference>
<organism evidence="3 4">
    <name type="scientific">Nocardioides imazamoxiresistens</name>
    <dbReference type="NCBI Taxonomy" id="3231893"/>
    <lineage>
        <taxon>Bacteria</taxon>
        <taxon>Bacillati</taxon>
        <taxon>Actinomycetota</taxon>
        <taxon>Actinomycetes</taxon>
        <taxon>Propionibacteriales</taxon>
        <taxon>Nocardioidaceae</taxon>
        <taxon>Nocardioides</taxon>
    </lineage>
</organism>
<sequence length="390" mass="40938">MDGSRETMPAVAPSAVGRRAVLATGGAAALALTGLAGMRTGAYAAPAARVALAAPGGRGVVRDASVTVPTGRTTLLRTDPFSMAALIVPGGTLPSVRLRARTAEGWGPWSVLGAVGDGPDLDSAEGASARSATAGRTASDLSWTGLSDQVEVEVGASGAREAQLVLLDPGFLSADRSALTAAPDSTTRNVVNPPHWYTRRWWGADESWRDPEGPTYNSELLQAHVHHTVNTNYYAKGDVPGILRGIYRYHTHSLGWSDVGYNWFVDRFGRIFNGRAGSAAGKVRGAHTLGFNHNSTGIAAVGNFQNVIPPTVLLNGIASIAAWKLSHGVGRATGTVTVTSWGSDRYRDGWRGNLPVVDGHRDTNQTACPGGHLYARLGYIRQKAQAILSA</sequence>
<dbReference type="CDD" id="cd06583">
    <property type="entry name" value="PGRP"/>
    <property type="match status" value="1"/>
</dbReference>
<evidence type="ECO:0000256" key="1">
    <source>
        <dbReference type="ARBA" id="ARBA00007553"/>
    </source>
</evidence>
<gene>
    <name evidence="3" type="ORF">RDV89_02360</name>
</gene>